<dbReference type="InterPro" id="IPR005554">
    <property type="entry name" value="NOL6/Upt22"/>
</dbReference>
<evidence type="ECO:0000256" key="2">
    <source>
        <dbReference type="ARBA" id="ARBA00006674"/>
    </source>
</evidence>
<dbReference type="Pfam" id="PF17404">
    <property type="entry name" value="Nrap_D3"/>
    <property type="match status" value="1"/>
</dbReference>
<dbReference type="Gene3D" id="1.10.1410.10">
    <property type="match status" value="2"/>
</dbReference>
<reference evidence="13 14" key="1">
    <citation type="submission" date="2015-04" db="EMBL/GenBank/DDBJ databases">
        <authorList>
            <person name="Heijne W.H."/>
            <person name="Fedorova N.D."/>
            <person name="Nierman W.C."/>
            <person name="Vollebregt A.W."/>
            <person name="Zhao Z."/>
            <person name="Wu L."/>
            <person name="Kumar M."/>
            <person name="Stam H."/>
            <person name="van den Berg M.A."/>
            <person name="Pel H.J."/>
        </authorList>
    </citation>
    <scope>NUCLEOTIDE SEQUENCE [LARGE SCALE GENOMIC DNA]</scope>
    <source>
        <strain evidence="13 14">CBS 393.64</strain>
    </source>
</reference>
<dbReference type="RefSeq" id="XP_013332346.1">
    <property type="nucleotide sequence ID" value="XM_013476892.1"/>
</dbReference>
<dbReference type="GO" id="GO:0034456">
    <property type="term" value="C:UTP-C complex"/>
    <property type="evidence" value="ECO:0007669"/>
    <property type="project" value="TreeGrafter"/>
</dbReference>
<keyword evidence="14" id="KW-1185">Reference proteome</keyword>
<dbReference type="AlphaFoldDB" id="A0A0F4Z5D0"/>
<evidence type="ECO:0000256" key="4">
    <source>
        <dbReference type="ARBA" id="ARBA00023242"/>
    </source>
</evidence>
<feature type="region of interest" description="Disordered" evidence="6">
    <location>
        <begin position="1"/>
        <end position="71"/>
    </location>
</feature>
<feature type="compositionally biased region" description="Basic residues" evidence="6">
    <location>
        <begin position="1"/>
        <end position="11"/>
    </location>
</feature>
<keyword evidence="3 5" id="KW-0694">RNA-binding</keyword>
<dbReference type="InterPro" id="IPR035371">
    <property type="entry name" value="Nrap_D6"/>
</dbReference>
<gene>
    <name evidence="13" type="ORF">T310_0212</name>
</gene>
<evidence type="ECO:0000259" key="9">
    <source>
        <dbReference type="Pfam" id="PF17404"/>
    </source>
</evidence>
<keyword evidence="5" id="KW-0690">Ribosome biogenesis</keyword>
<dbReference type="InterPro" id="IPR035368">
    <property type="entry name" value="Nrap_D3"/>
</dbReference>
<dbReference type="Pfam" id="PF17407">
    <property type="entry name" value="Nrap_D6"/>
    <property type="match status" value="1"/>
</dbReference>
<feature type="domain" description="Nrap protein" evidence="11">
    <location>
        <begin position="839"/>
        <end position="994"/>
    </location>
</feature>
<proteinExistence type="inferred from homology"/>
<dbReference type="GO" id="GO:0006409">
    <property type="term" value="P:tRNA export from nucleus"/>
    <property type="evidence" value="ECO:0007669"/>
    <property type="project" value="TreeGrafter"/>
</dbReference>
<protein>
    <recommendedName>
        <fullName evidence="5">U3 small nucleolar RNA-associated protein 22</fullName>
    </recommendedName>
</protein>
<evidence type="ECO:0000259" key="12">
    <source>
        <dbReference type="Pfam" id="PF17407"/>
    </source>
</evidence>
<dbReference type="GO" id="GO:0032545">
    <property type="term" value="C:CURI complex"/>
    <property type="evidence" value="ECO:0007669"/>
    <property type="project" value="TreeGrafter"/>
</dbReference>
<feature type="domain" description="Nrap protein" evidence="9">
    <location>
        <begin position="496"/>
        <end position="628"/>
    </location>
</feature>
<dbReference type="InterPro" id="IPR035370">
    <property type="entry name" value="Nrap_D5"/>
</dbReference>
<dbReference type="GO" id="GO:0032040">
    <property type="term" value="C:small-subunit processome"/>
    <property type="evidence" value="ECO:0007669"/>
    <property type="project" value="TreeGrafter"/>
</dbReference>
<dbReference type="PANTHER" id="PTHR17972">
    <property type="entry name" value="NUCLEOLAR RNA-ASSOCIATED PROTEIN"/>
    <property type="match status" value="1"/>
</dbReference>
<dbReference type="Pfam" id="PF03813">
    <property type="entry name" value="Nrap"/>
    <property type="match status" value="1"/>
</dbReference>
<evidence type="ECO:0000313" key="14">
    <source>
        <dbReference type="Proteomes" id="UP000053958"/>
    </source>
</evidence>
<evidence type="ECO:0000259" key="10">
    <source>
        <dbReference type="Pfam" id="PF17405"/>
    </source>
</evidence>
<feature type="domain" description="Nrap protein" evidence="12">
    <location>
        <begin position="997"/>
        <end position="1124"/>
    </location>
</feature>
<feature type="domain" description="Nrap protein" evidence="8">
    <location>
        <begin position="340"/>
        <end position="477"/>
    </location>
</feature>
<dbReference type="InterPro" id="IPR035367">
    <property type="entry name" value="Nrap_D2"/>
</dbReference>
<comment type="similarity">
    <text evidence="2 5">Belongs to the NRAP family.</text>
</comment>
<comment type="subcellular location">
    <subcellularLocation>
        <location evidence="1 5">Nucleus</location>
        <location evidence="1 5">Nucleolus</location>
    </subcellularLocation>
</comment>
<dbReference type="Proteomes" id="UP000053958">
    <property type="component" value="Unassembled WGS sequence"/>
</dbReference>
<feature type="compositionally biased region" description="Basic and acidic residues" evidence="6">
    <location>
        <begin position="46"/>
        <end position="71"/>
    </location>
</feature>
<keyword evidence="4 5" id="KW-0539">Nucleus</keyword>
<dbReference type="Gene3D" id="3.30.70.3030">
    <property type="match status" value="1"/>
</dbReference>
<evidence type="ECO:0000259" key="7">
    <source>
        <dbReference type="Pfam" id="PF03813"/>
    </source>
</evidence>
<keyword evidence="5" id="KW-0687">Ribonucleoprotein</keyword>
<dbReference type="Pfam" id="PF17403">
    <property type="entry name" value="Nrap_D2"/>
    <property type="match status" value="1"/>
</dbReference>
<sequence>MISHTAKRRKLNPTETNNAAQVEDSLLDSRLRTSSNNSAEFTDEAETVRDAQMKGSDKASPRNGESKRVNIDRSAELARANGLSKSGLFKLQTDELLTELRPDYDKLVSQVHDVLSKVKDTICRVPDRPSKPPLEAEREMRKMHGITIPFPSPPPDGDAKYPMAFRPPANVNVVGSVALRTGMRMADPFNIDLAVTMPGTLFQEKDYLNYRFFHKRAYYIACIAAGIQEEKSLPLTLSFGLQDGDSLRPIIILEPSDDAPHDLIRLRLRIRIITAIEDDVFPISKTLPTKNNIRSTALVNKEGSNCEESTPFYNSSLRSEATVAPYHRYLHSATQKHESMRDACILGRAWLRQRGFGTAVHDGGFGGFEWTALLALLFEGGGPNGKPVLLPSYSSYQIFKATMQFLSGRDLMQPLAWSARDVAFPPGGPVLYDGKRGLNLLYKMTPWSYALLRHESKLTLAMLNESRFDHFDKIFILQTSQPVLRFDRLFFVTSPQQMDGTLQLLQYQHTMYQILTRALGDRVRLIHLSSQDVPSWSPATHPASQKSHRTIMVGLLLDAENANRLVDHGPPAEQKDEAASFRAFWGEKAELRRFRDGRILESLVWSEQESANSVVYQVLTYALRRHLNIFEEYIRCTGEEYDKRVRDFCGPVSSSSGPFQLVYDAFQALQQSLQNMEDIPLSVRQLQPASPHLRFTALSAMSEGSIVSEPVEVILQLESSTKWPDDLVAIQLTKVAFLTKIGDLLKSDGSIRSFRVGLENDSSKILNRAFLDVIHTSQVVFRLRIHHDREQTLLERKLKEKGLSASAKEEFAAALSEYKQLFIQGPRLTQAIRTLCTRFSLLSPTIRLMKHWFHSHLLLSNVKEEFVELLTTHTFVQCYPWEAPSSVMSGFFRTLLFISRWNWQREPFIVDLGGLTTQELSVIETRFLAWRSVDPAMKKVALVVASEIDQDGVTWTLNGMPPKVVAARISSLAKAAVNLLKQKGTDINIESFFKSSLAPYDFVIHLNPKQTGHDRRHDSLKFKNIGNAVSDKFEPSNTVTSFLQELQAAFSHCILFFYGDKQCNVIGGLWKPELTTPKPWGLKMAYSTCPAAADSSRETNDVTLNRSSILNEIARLGGAMIESIEIHCD</sequence>
<evidence type="ECO:0000256" key="5">
    <source>
        <dbReference type="RuleBase" id="RU364032"/>
    </source>
</evidence>
<feature type="domain" description="Nrap protein" evidence="10">
    <location>
        <begin position="654"/>
        <end position="837"/>
    </location>
</feature>
<dbReference type="Pfam" id="PF17405">
    <property type="entry name" value="Nrap_D4"/>
    <property type="match status" value="1"/>
</dbReference>
<dbReference type="EMBL" id="LASV01000013">
    <property type="protein sequence ID" value="KKA25734.1"/>
    <property type="molecule type" value="Genomic_DNA"/>
</dbReference>
<dbReference type="GO" id="GO:0006364">
    <property type="term" value="P:rRNA processing"/>
    <property type="evidence" value="ECO:0007669"/>
    <property type="project" value="UniProtKB-KW"/>
</dbReference>
<feature type="domain" description="Nrap protein" evidence="7">
    <location>
        <begin position="191"/>
        <end position="335"/>
    </location>
</feature>
<dbReference type="Pfam" id="PF17406">
    <property type="entry name" value="Nrap_D5"/>
    <property type="match status" value="1"/>
</dbReference>
<dbReference type="InterPro" id="IPR035082">
    <property type="entry name" value="Nrap_D1"/>
</dbReference>
<accession>A0A0F4Z5D0</accession>
<name>A0A0F4Z5D0_RASE3</name>
<evidence type="ECO:0000259" key="11">
    <source>
        <dbReference type="Pfam" id="PF17406"/>
    </source>
</evidence>
<dbReference type="GO" id="GO:0003723">
    <property type="term" value="F:RNA binding"/>
    <property type="evidence" value="ECO:0007669"/>
    <property type="project" value="UniProtKB-KW"/>
</dbReference>
<evidence type="ECO:0000259" key="8">
    <source>
        <dbReference type="Pfam" id="PF17403"/>
    </source>
</evidence>
<evidence type="ECO:0000313" key="13">
    <source>
        <dbReference type="EMBL" id="KKA25734.1"/>
    </source>
</evidence>
<dbReference type="OrthoDB" id="10251401at2759"/>
<keyword evidence="5" id="KW-0698">rRNA processing</keyword>
<evidence type="ECO:0000256" key="6">
    <source>
        <dbReference type="SAM" id="MobiDB-lite"/>
    </source>
</evidence>
<evidence type="ECO:0000256" key="1">
    <source>
        <dbReference type="ARBA" id="ARBA00004604"/>
    </source>
</evidence>
<organism evidence="13 14">
    <name type="scientific">Rasamsonia emersonii (strain ATCC 16479 / CBS 393.64 / IMI 116815)</name>
    <dbReference type="NCBI Taxonomy" id="1408163"/>
    <lineage>
        <taxon>Eukaryota</taxon>
        <taxon>Fungi</taxon>
        <taxon>Dikarya</taxon>
        <taxon>Ascomycota</taxon>
        <taxon>Pezizomycotina</taxon>
        <taxon>Eurotiomycetes</taxon>
        <taxon>Eurotiomycetidae</taxon>
        <taxon>Eurotiales</taxon>
        <taxon>Trichocomaceae</taxon>
        <taxon>Rasamsonia</taxon>
    </lineage>
</organism>
<dbReference type="GeneID" id="25312267"/>
<comment type="caution">
    <text evidence="13">The sequence shown here is derived from an EMBL/GenBank/DDBJ whole genome shotgun (WGS) entry which is preliminary data.</text>
</comment>
<dbReference type="PANTHER" id="PTHR17972:SF0">
    <property type="entry name" value="NUCLEOLAR PROTEIN 6"/>
    <property type="match status" value="1"/>
</dbReference>
<dbReference type="InterPro" id="IPR035369">
    <property type="entry name" value="Nrap_D4"/>
</dbReference>
<dbReference type="STRING" id="1408163.A0A0F4Z5D0"/>
<evidence type="ECO:0000256" key="3">
    <source>
        <dbReference type="ARBA" id="ARBA00022884"/>
    </source>
</evidence>